<dbReference type="SUPFAM" id="SSF52980">
    <property type="entry name" value="Restriction endonuclease-like"/>
    <property type="match status" value="1"/>
</dbReference>
<dbReference type="Gene3D" id="3.40.50.10130">
    <property type="match status" value="1"/>
</dbReference>
<dbReference type="RefSeq" id="WP_009140468.1">
    <property type="nucleotide sequence ID" value="NZ_JH126467.1"/>
</dbReference>
<dbReference type="HOGENOM" id="CLU_1560331_0_0_11"/>
<dbReference type="GeneID" id="62759896"/>
<dbReference type="eggNOG" id="ENOG5030IF5">
    <property type="taxonomic scope" value="Bacteria"/>
</dbReference>
<dbReference type="OrthoDB" id="3196934at2"/>
<feature type="domain" description="ERCC4" evidence="1">
    <location>
        <begin position="6"/>
        <end position="164"/>
    </location>
</feature>
<keyword evidence="3" id="KW-1185">Reference proteome</keyword>
<comment type="caution">
    <text evidence="2">The sequence shown here is derived from an EMBL/GenBank/DDBJ whole genome shotgun (WGS) entry which is preliminary data.</text>
</comment>
<dbReference type="PATRIC" id="fig|742742.3.peg.414"/>
<protein>
    <recommendedName>
        <fullName evidence="1">ERCC4 domain-containing protein</fullName>
    </recommendedName>
</protein>
<dbReference type="GO" id="GO:0006259">
    <property type="term" value="P:DNA metabolic process"/>
    <property type="evidence" value="ECO:0007669"/>
    <property type="project" value="UniProtKB-ARBA"/>
</dbReference>
<sequence>MTRIQIDTRQQVGKHANIDSWFDSHGIEYFYQKLDFGDYAEVDNGGNIVVDSKQDMQEVAGNVGHDHARFVRECDRAAEAGYRLYILVEEHPEYADRDLLATWVSGVCRRCRKCDPLESKCVARRFKPLNGPTLRKIIDRIEYDHGARFLFCDKRDTARVICNLLGVKYEE</sequence>
<dbReference type="InterPro" id="IPR006166">
    <property type="entry name" value="ERCC4_domain"/>
</dbReference>
<dbReference type="EMBL" id="ADLS01000006">
    <property type="protein sequence ID" value="EGX67420.1"/>
    <property type="molecule type" value="Genomic_DNA"/>
</dbReference>
<evidence type="ECO:0000313" key="3">
    <source>
        <dbReference type="Proteomes" id="UP000004830"/>
    </source>
</evidence>
<dbReference type="GO" id="GO:0003677">
    <property type="term" value="F:DNA binding"/>
    <property type="evidence" value="ECO:0007669"/>
    <property type="project" value="InterPro"/>
</dbReference>
<dbReference type="Proteomes" id="UP000004830">
    <property type="component" value="Unassembled WGS sequence"/>
</dbReference>
<evidence type="ECO:0000259" key="1">
    <source>
        <dbReference type="Pfam" id="PF02732"/>
    </source>
</evidence>
<dbReference type="GO" id="GO:0004518">
    <property type="term" value="F:nuclease activity"/>
    <property type="evidence" value="ECO:0007669"/>
    <property type="project" value="InterPro"/>
</dbReference>
<dbReference type="Pfam" id="PF02732">
    <property type="entry name" value="ERCC4"/>
    <property type="match status" value="1"/>
</dbReference>
<gene>
    <name evidence="2" type="ORF">HMPREF9452_00432</name>
</gene>
<dbReference type="InterPro" id="IPR011335">
    <property type="entry name" value="Restrct_endonuc-II-like"/>
</dbReference>
<evidence type="ECO:0000313" key="2">
    <source>
        <dbReference type="EMBL" id="EGX67420.1"/>
    </source>
</evidence>
<organism evidence="2 3">
    <name type="scientific">Collinsella tanakaei YIT 12063</name>
    <dbReference type="NCBI Taxonomy" id="742742"/>
    <lineage>
        <taxon>Bacteria</taxon>
        <taxon>Bacillati</taxon>
        <taxon>Actinomycetota</taxon>
        <taxon>Coriobacteriia</taxon>
        <taxon>Coriobacteriales</taxon>
        <taxon>Coriobacteriaceae</taxon>
        <taxon>Collinsella</taxon>
    </lineage>
</organism>
<dbReference type="STRING" id="742742.HMPREF9452_00432"/>
<reference evidence="2 3" key="1">
    <citation type="submission" date="2011-06" db="EMBL/GenBank/DDBJ databases">
        <title>The Genome Sequence of Collinsella tanakaei YIT 12063.</title>
        <authorList>
            <consortium name="The Broad Institute Genome Sequencing Platform"/>
            <person name="Earl A."/>
            <person name="Ward D."/>
            <person name="Feldgarden M."/>
            <person name="Gevers D."/>
            <person name="Morotomi M."/>
            <person name="Young S.K."/>
            <person name="Zeng Q."/>
            <person name="Gargeya S."/>
            <person name="Fitzgerald M."/>
            <person name="Haas B."/>
            <person name="Abouelleil A."/>
            <person name="Alvarado L."/>
            <person name="Arachchi H.M."/>
            <person name="Berlin A."/>
            <person name="Brown A."/>
            <person name="Chapman S.B."/>
            <person name="Chen Z."/>
            <person name="Dunbar C."/>
            <person name="Freedman E."/>
            <person name="Gearin G."/>
            <person name="Gellesch M."/>
            <person name="Goldberg J."/>
            <person name="Griggs A."/>
            <person name="Gujja S."/>
            <person name="Heiman D."/>
            <person name="Howarth C."/>
            <person name="Larson L."/>
            <person name="Lui A."/>
            <person name="MacDonald P.J.P."/>
            <person name="Mehta T."/>
            <person name="Montmayeur A."/>
            <person name="Murphy C."/>
            <person name="Neiman D."/>
            <person name="Pearson M."/>
            <person name="Priest M."/>
            <person name="Roberts A."/>
            <person name="Saif S."/>
            <person name="Shea T."/>
            <person name="Shenoy N."/>
            <person name="Sisk P."/>
            <person name="Stolte C."/>
            <person name="Sykes S."/>
            <person name="Wortman J."/>
            <person name="Nusbaum C."/>
            <person name="Birren B."/>
        </authorList>
    </citation>
    <scope>NUCLEOTIDE SEQUENCE [LARGE SCALE GENOMIC DNA]</scope>
    <source>
        <strain evidence="2 3">YIT 12063</strain>
    </source>
</reference>
<dbReference type="AlphaFoldDB" id="G1WGG9"/>
<proteinExistence type="predicted"/>
<accession>G1WGG9</accession>
<name>G1WGG9_9ACTN</name>